<dbReference type="PROSITE" id="PS50887">
    <property type="entry name" value="GGDEF"/>
    <property type="match status" value="1"/>
</dbReference>
<dbReference type="GO" id="GO:0052621">
    <property type="term" value="F:diguanylate cyclase activity"/>
    <property type="evidence" value="ECO:0007669"/>
    <property type="project" value="UniProtKB-EC"/>
</dbReference>
<evidence type="ECO:0000313" key="5">
    <source>
        <dbReference type="EMBL" id="WCL55656.1"/>
    </source>
</evidence>
<evidence type="ECO:0000256" key="3">
    <source>
        <dbReference type="SAM" id="Phobius"/>
    </source>
</evidence>
<protein>
    <recommendedName>
        <fullName evidence="1">diguanylate cyclase</fullName>
        <ecNumber evidence="1">2.7.7.65</ecNumber>
    </recommendedName>
</protein>
<dbReference type="AlphaFoldDB" id="A0AAE9XUZ1"/>
<dbReference type="PANTHER" id="PTHR45138:SF9">
    <property type="entry name" value="DIGUANYLATE CYCLASE DGCM-RELATED"/>
    <property type="match status" value="1"/>
</dbReference>
<feature type="transmembrane region" description="Helical" evidence="3">
    <location>
        <begin position="191"/>
        <end position="213"/>
    </location>
</feature>
<accession>A0AAE9XUZ1</accession>
<dbReference type="SMART" id="SM00267">
    <property type="entry name" value="GGDEF"/>
    <property type="match status" value="1"/>
</dbReference>
<dbReference type="InterPro" id="IPR043128">
    <property type="entry name" value="Rev_trsase/Diguanyl_cyclase"/>
</dbReference>
<feature type="transmembrane region" description="Helical" evidence="3">
    <location>
        <begin position="6"/>
        <end position="25"/>
    </location>
</feature>
<evidence type="ECO:0000313" key="6">
    <source>
        <dbReference type="Proteomes" id="UP001217500"/>
    </source>
</evidence>
<dbReference type="Gene3D" id="3.30.70.270">
    <property type="match status" value="1"/>
</dbReference>
<feature type="transmembrane region" description="Helical" evidence="3">
    <location>
        <begin position="37"/>
        <end position="53"/>
    </location>
</feature>
<keyword evidence="3" id="KW-0472">Membrane</keyword>
<dbReference type="InterPro" id="IPR050469">
    <property type="entry name" value="Diguanylate_Cyclase"/>
</dbReference>
<gene>
    <name evidence="5" type="ORF">PH603_07795</name>
</gene>
<keyword evidence="6" id="KW-1185">Reference proteome</keyword>
<keyword evidence="3" id="KW-0812">Transmembrane</keyword>
<proteinExistence type="predicted"/>
<dbReference type="CDD" id="cd01949">
    <property type="entry name" value="GGDEF"/>
    <property type="match status" value="1"/>
</dbReference>
<dbReference type="InterPro" id="IPR000160">
    <property type="entry name" value="GGDEF_dom"/>
</dbReference>
<dbReference type="Pfam" id="PF00990">
    <property type="entry name" value="GGDEF"/>
    <property type="match status" value="1"/>
</dbReference>
<dbReference type="InterPro" id="IPR029787">
    <property type="entry name" value="Nucleotide_cyclase"/>
</dbReference>
<feature type="domain" description="GGDEF" evidence="4">
    <location>
        <begin position="254"/>
        <end position="388"/>
    </location>
</feature>
<reference evidence="5" key="1">
    <citation type="submission" date="2023-01" db="EMBL/GenBank/DDBJ databases">
        <title>The genome sequence of Kordiimonadaceae bacterium 6D33.</title>
        <authorList>
            <person name="Liu Y."/>
        </authorList>
    </citation>
    <scope>NUCLEOTIDE SEQUENCE</scope>
    <source>
        <strain evidence="5">6D33</strain>
    </source>
</reference>
<dbReference type="PANTHER" id="PTHR45138">
    <property type="entry name" value="REGULATORY COMPONENTS OF SENSORY TRANSDUCTION SYSTEM"/>
    <property type="match status" value="1"/>
</dbReference>
<dbReference type="KEGG" id="gso:PH603_07795"/>
<evidence type="ECO:0000259" key="4">
    <source>
        <dbReference type="PROSITE" id="PS50887"/>
    </source>
</evidence>
<sequence>MIGAWVIVVTAGVTCLIMAAVFAIFHQSDPHKSDASAFWGWSYLVGAIAWSLNVMRDGTHGSVFIWLNNATFLGCAILLSCGIHAFFGKRLPQKLYMVAAAFWLPLYTYGLIEADAYQSFLLRSLATGMVAGIVLGHASIMAFRMARAHGDRVEFATACFYGTLAVMSMALIPPAVIGIGKDNYFSSINFIILYVIEPPLVVGIGMCCALMLMRRVVNELRSLADCDPLTGLLNRRGFMSRFDAIFENAVARGGDLALVILDIDRFKEVNNRFGHTGGDRVLVEFADILREHLKPGQICGRQGGEEFAILLPDCGNEDVREFVEGLRADLASGRIVMDGRTVKLTFTTGHTTYLGETTAFEMLRRADGHLNRTRLVDEARRSTAQSRSAKLMA</sequence>
<dbReference type="Proteomes" id="UP001217500">
    <property type="component" value="Chromosome"/>
</dbReference>
<feature type="transmembrane region" description="Helical" evidence="3">
    <location>
        <begin position="65"/>
        <end position="88"/>
    </location>
</feature>
<dbReference type="EC" id="2.7.7.65" evidence="1"/>
<evidence type="ECO:0000256" key="2">
    <source>
        <dbReference type="ARBA" id="ARBA00034247"/>
    </source>
</evidence>
<comment type="catalytic activity">
    <reaction evidence="2">
        <text>2 GTP = 3',3'-c-di-GMP + 2 diphosphate</text>
        <dbReference type="Rhea" id="RHEA:24898"/>
        <dbReference type="ChEBI" id="CHEBI:33019"/>
        <dbReference type="ChEBI" id="CHEBI:37565"/>
        <dbReference type="ChEBI" id="CHEBI:58805"/>
        <dbReference type="EC" id="2.7.7.65"/>
    </reaction>
</comment>
<dbReference type="RefSeq" id="WP_289505513.1">
    <property type="nucleotide sequence ID" value="NZ_CP116805.1"/>
</dbReference>
<feature type="transmembrane region" description="Helical" evidence="3">
    <location>
        <begin position="155"/>
        <end position="179"/>
    </location>
</feature>
<feature type="transmembrane region" description="Helical" evidence="3">
    <location>
        <begin position="124"/>
        <end position="143"/>
    </location>
</feature>
<dbReference type="EMBL" id="CP116805">
    <property type="protein sequence ID" value="WCL55656.1"/>
    <property type="molecule type" value="Genomic_DNA"/>
</dbReference>
<organism evidence="5 6">
    <name type="scientific">Gimibacter soli</name>
    <dbReference type="NCBI Taxonomy" id="3024400"/>
    <lineage>
        <taxon>Bacteria</taxon>
        <taxon>Pseudomonadati</taxon>
        <taxon>Pseudomonadota</taxon>
        <taxon>Alphaproteobacteria</taxon>
        <taxon>Kordiimonadales</taxon>
        <taxon>Temperatibacteraceae</taxon>
        <taxon>Gimibacter</taxon>
    </lineage>
</organism>
<evidence type="ECO:0000256" key="1">
    <source>
        <dbReference type="ARBA" id="ARBA00012528"/>
    </source>
</evidence>
<dbReference type="NCBIfam" id="TIGR00254">
    <property type="entry name" value="GGDEF"/>
    <property type="match status" value="1"/>
</dbReference>
<dbReference type="SUPFAM" id="SSF55073">
    <property type="entry name" value="Nucleotide cyclase"/>
    <property type="match status" value="1"/>
</dbReference>
<keyword evidence="3" id="KW-1133">Transmembrane helix</keyword>
<name>A0AAE9XUZ1_9PROT</name>